<keyword evidence="1" id="KW-0378">Hydrolase</keyword>
<dbReference type="InterPro" id="IPR000150">
    <property type="entry name" value="Cof"/>
</dbReference>
<keyword evidence="2" id="KW-1185">Reference proteome</keyword>
<dbReference type="SFLD" id="SFLDG01144">
    <property type="entry name" value="C2.B.4:_PGP_Like"/>
    <property type="match status" value="1"/>
</dbReference>
<dbReference type="Proteomes" id="UP000325713">
    <property type="component" value="Chromosome"/>
</dbReference>
<dbReference type="SFLD" id="SFLDG01140">
    <property type="entry name" value="C2.B:_Phosphomannomutase_and_P"/>
    <property type="match status" value="1"/>
</dbReference>
<dbReference type="SFLD" id="SFLDS00003">
    <property type="entry name" value="Haloacid_Dehalogenase"/>
    <property type="match status" value="1"/>
</dbReference>
<sequence>MQNPKIVFFDIDDTLYRKYTDTLRPSVFDAVRALKAKGIIAAIATGRAYVAVPEKVREVVAAADIELLLTINGQFIRYRGDVIEQNPMDKGKIEKICAYLDSRSVPYAFVADDQIVVSEAAPVVTESMSHIFSGYTVDKAFFHSHDVFQMLAFYDAGHEQEIAEEMALYDCKTVRWHESSVDILNSQGSKASGIRTAVKRLGIDMSEVMAFGDGLNDIEMLQTVGFGVAMGNGHPEVKAVADYICPTVEEDGVYNGLKALGVI</sequence>
<dbReference type="Pfam" id="PF08282">
    <property type="entry name" value="Hydrolase_3"/>
    <property type="match status" value="1"/>
</dbReference>
<dbReference type="PANTHER" id="PTHR10000">
    <property type="entry name" value="PHOSPHOSERINE PHOSPHATASE"/>
    <property type="match status" value="1"/>
</dbReference>
<dbReference type="PANTHER" id="PTHR10000:SF25">
    <property type="entry name" value="PHOSPHATASE YKRA-RELATED"/>
    <property type="match status" value="1"/>
</dbReference>
<evidence type="ECO:0000313" key="1">
    <source>
        <dbReference type="EMBL" id="QEY25482.1"/>
    </source>
</evidence>
<accession>A0A5J6PX58</accession>
<dbReference type="OrthoDB" id="5498330at2"/>
<dbReference type="PROSITE" id="PS01229">
    <property type="entry name" value="COF_2"/>
    <property type="match status" value="1"/>
</dbReference>
<dbReference type="GO" id="GO:0000287">
    <property type="term" value="F:magnesium ion binding"/>
    <property type="evidence" value="ECO:0007669"/>
    <property type="project" value="TreeGrafter"/>
</dbReference>
<name>A0A5J6PX58_9NEIS</name>
<organism evidence="1 2">
    <name type="scientific">Neisseria zalophi</name>
    <dbReference type="NCBI Taxonomy" id="640030"/>
    <lineage>
        <taxon>Bacteria</taxon>
        <taxon>Pseudomonadati</taxon>
        <taxon>Pseudomonadota</taxon>
        <taxon>Betaproteobacteria</taxon>
        <taxon>Neisseriales</taxon>
        <taxon>Neisseriaceae</taxon>
        <taxon>Neisseria</taxon>
    </lineage>
</organism>
<dbReference type="InterPro" id="IPR006379">
    <property type="entry name" value="HAD-SF_hydro_IIB"/>
</dbReference>
<gene>
    <name evidence="1" type="ORF">D0T92_02295</name>
</gene>
<dbReference type="RefSeq" id="WP_151049827.1">
    <property type="nucleotide sequence ID" value="NZ_CP031700.1"/>
</dbReference>
<protein>
    <submittedName>
        <fullName evidence="1">Cof-type HAD-IIB family hydrolase</fullName>
    </submittedName>
</protein>
<dbReference type="Gene3D" id="3.30.1240.10">
    <property type="match status" value="1"/>
</dbReference>
<reference evidence="1 2" key="1">
    <citation type="submission" date="2018-08" db="EMBL/GenBank/DDBJ databases">
        <title>Neisseria zalophi ATCC BAA-2455 complete genome.</title>
        <authorList>
            <person name="Veseli I.A."/>
            <person name="Buttler R."/>
            <person name="Mascarenhas dos Santos A.C."/>
            <person name="Pombert J.-F."/>
        </authorList>
    </citation>
    <scope>NUCLEOTIDE SEQUENCE [LARGE SCALE GENOMIC DNA]</scope>
    <source>
        <strain evidence="1 2">ATCC BAA-2455</strain>
    </source>
</reference>
<dbReference type="InterPro" id="IPR036412">
    <property type="entry name" value="HAD-like_sf"/>
</dbReference>
<dbReference type="EMBL" id="CP031700">
    <property type="protein sequence ID" value="QEY25482.1"/>
    <property type="molecule type" value="Genomic_DNA"/>
</dbReference>
<dbReference type="NCBIfam" id="TIGR00099">
    <property type="entry name" value="Cof-subfamily"/>
    <property type="match status" value="1"/>
</dbReference>
<dbReference type="InterPro" id="IPR023214">
    <property type="entry name" value="HAD_sf"/>
</dbReference>
<dbReference type="KEGG" id="nzl:D0T92_02295"/>
<dbReference type="NCBIfam" id="TIGR01484">
    <property type="entry name" value="HAD-SF-IIB"/>
    <property type="match status" value="1"/>
</dbReference>
<dbReference type="Gene3D" id="3.40.50.1000">
    <property type="entry name" value="HAD superfamily/HAD-like"/>
    <property type="match status" value="1"/>
</dbReference>
<dbReference type="SUPFAM" id="SSF56784">
    <property type="entry name" value="HAD-like"/>
    <property type="match status" value="1"/>
</dbReference>
<dbReference type="AlphaFoldDB" id="A0A5J6PX58"/>
<dbReference type="GO" id="GO:0016791">
    <property type="term" value="F:phosphatase activity"/>
    <property type="evidence" value="ECO:0007669"/>
    <property type="project" value="TreeGrafter"/>
</dbReference>
<dbReference type="GO" id="GO:0005829">
    <property type="term" value="C:cytosol"/>
    <property type="evidence" value="ECO:0007669"/>
    <property type="project" value="TreeGrafter"/>
</dbReference>
<proteinExistence type="predicted"/>
<evidence type="ECO:0000313" key="2">
    <source>
        <dbReference type="Proteomes" id="UP000325713"/>
    </source>
</evidence>